<dbReference type="Pfam" id="PF01066">
    <property type="entry name" value="CDP-OH_P_transf"/>
    <property type="match status" value="1"/>
</dbReference>
<comment type="cofactor">
    <cofactor evidence="1">
        <name>Mn(2+)</name>
        <dbReference type="ChEBI" id="CHEBI:29035"/>
    </cofactor>
</comment>
<comment type="catalytic activity">
    <reaction evidence="18">
        <text>a CDP-1,2-diacyl-sn-glycerol + myo-inositol = a 1,2-diacyl-sn-glycero-3-phospho-(1D-myo-inositol) + CMP + H(+)</text>
        <dbReference type="Rhea" id="RHEA:11580"/>
        <dbReference type="ChEBI" id="CHEBI:15378"/>
        <dbReference type="ChEBI" id="CHEBI:17268"/>
        <dbReference type="ChEBI" id="CHEBI:57880"/>
        <dbReference type="ChEBI" id="CHEBI:58332"/>
        <dbReference type="ChEBI" id="CHEBI:60377"/>
        <dbReference type="EC" id="2.7.8.11"/>
    </reaction>
</comment>
<evidence type="ECO:0000256" key="16">
    <source>
        <dbReference type="ARBA" id="ARBA00023264"/>
    </source>
</evidence>
<proteinExistence type="inferred from homology"/>
<keyword evidence="9" id="KW-0479">Metal-binding</keyword>
<dbReference type="EC" id="2.7.8.11" evidence="5 18"/>
<evidence type="ECO:0000256" key="14">
    <source>
        <dbReference type="ARBA" id="ARBA00023209"/>
    </source>
</evidence>
<evidence type="ECO:0000256" key="20">
    <source>
        <dbReference type="SAM" id="Phobius"/>
    </source>
</evidence>
<sequence length="224" mass="25768">MAENIYLFIPNIIDYFRVVFAFVSFYYMPFDYVKASLFYLLSGFLDAFDGHAARTLNQGSRLGYMLDQLIDRISTMCLCAALCHFYPQYMLFFQFVMALDIFSHWIHLHSSQMKGAESHKKFDLSENAILRHYYTNKIILFGMCAANELFFCMLYLLHFTSGPVVPLGPLSFGIFKLIVYVCAPFSFLKNFISVVQLCVAAENIAMVDREERAKLASKLASKSE</sequence>
<dbReference type="PANTHER" id="PTHR15362:SF4">
    <property type="entry name" value="CDP-DIACYLGLYCEROL--INOSITOL 3-PHOSPHATIDYLTRANSFERASE"/>
    <property type="match status" value="1"/>
</dbReference>
<evidence type="ECO:0000256" key="2">
    <source>
        <dbReference type="ARBA" id="ARBA00001946"/>
    </source>
</evidence>
<keyword evidence="15" id="KW-0464">Manganese</keyword>
<protein>
    <recommendedName>
        <fullName evidence="17 18">CDP-diacylglycerol--inositol 3-phosphatidyltransferase</fullName>
        <ecNumber evidence="5 18">2.7.8.11</ecNumber>
    </recommendedName>
</protein>
<keyword evidence="13 18" id="KW-0472">Membrane</keyword>
<dbReference type="InterPro" id="IPR000462">
    <property type="entry name" value="CDP-OH_P_trans"/>
</dbReference>
<dbReference type="PANTHER" id="PTHR15362">
    <property type="entry name" value="PHOSPHATIDYLINOSITOL SYNTHASE"/>
    <property type="match status" value="1"/>
</dbReference>
<dbReference type="InterPro" id="IPR043130">
    <property type="entry name" value="CDP-OH_PTrfase_TM_dom"/>
</dbReference>
<evidence type="ECO:0000256" key="8">
    <source>
        <dbReference type="ARBA" id="ARBA00022692"/>
    </source>
</evidence>
<comment type="caution">
    <text evidence="21">The sequence shown here is derived from an EMBL/GenBank/DDBJ whole genome shotgun (WGS) entry which is preliminary data.</text>
</comment>
<dbReference type="PIRSF" id="PIRSF000848">
    <property type="entry name" value="CDP_diag_ino_3_P"/>
    <property type="match status" value="1"/>
</dbReference>
<feature type="transmembrane region" description="Helical" evidence="20">
    <location>
        <begin position="170"/>
        <end position="188"/>
    </location>
</feature>
<evidence type="ECO:0000256" key="6">
    <source>
        <dbReference type="ARBA" id="ARBA00022516"/>
    </source>
</evidence>
<dbReference type="FunFam" id="1.20.120.1760:FF:000003">
    <property type="entry name" value="CDP-diacylglycerol--inositol 3-phosphatidyltransferase"/>
    <property type="match status" value="1"/>
</dbReference>
<feature type="transmembrane region" description="Helical" evidence="20">
    <location>
        <begin position="138"/>
        <end position="158"/>
    </location>
</feature>
<comment type="subcellular location">
    <subcellularLocation>
        <location evidence="3">Membrane</location>
        <topology evidence="3">Multi-pass membrane protein</topology>
    </subcellularLocation>
</comment>
<name>A0ABD0K623_9CAEN</name>
<keyword evidence="12 18" id="KW-0443">Lipid metabolism</keyword>
<evidence type="ECO:0000256" key="13">
    <source>
        <dbReference type="ARBA" id="ARBA00023136"/>
    </source>
</evidence>
<evidence type="ECO:0000313" key="21">
    <source>
        <dbReference type="EMBL" id="KAK7482410.1"/>
    </source>
</evidence>
<dbReference type="EMBL" id="JACVVK020000245">
    <property type="protein sequence ID" value="KAK7482410.1"/>
    <property type="molecule type" value="Genomic_DNA"/>
</dbReference>
<evidence type="ECO:0000256" key="17">
    <source>
        <dbReference type="ARBA" id="ARBA00070582"/>
    </source>
</evidence>
<keyword evidence="16 18" id="KW-1208">Phospholipid metabolism</keyword>
<evidence type="ECO:0000256" key="4">
    <source>
        <dbReference type="ARBA" id="ARBA00010441"/>
    </source>
</evidence>
<keyword evidence="8 20" id="KW-0812">Transmembrane</keyword>
<feature type="transmembrane region" description="Helical" evidence="20">
    <location>
        <begin position="12"/>
        <end position="30"/>
    </location>
</feature>
<comment type="cofactor">
    <cofactor evidence="2">
        <name>Mg(2+)</name>
        <dbReference type="ChEBI" id="CHEBI:18420"/>
    </cofactor>
</comment>
<evidence type="ECO:0000256" key="5">
    <source>
        <dbReference type="ARBA" id="ARBA00013212"/>
    </source>
</evidence>
<dbReference type="AlphaFoldDB" id="A0ABD0K623"/>
<evidence type="ECO:0000256" key="12">
    <source>
        <dbReference type="ARBA" id="ARBA00023098"/>
    </source>
</evidence>
<accession>A0ABD0K623</accession>
<dbReference type="GO" id="GO:0046872">
    <property type="term" value="F:metal ion binding"/>
    <property type="evidence" value="ECO:0007669"/>
    <property type="project" value="UniProtKB-KW"/>
</dbReference>
<evidence type="ECO:0000256" key="1">
    <source>
        <dbReference type="ARBA" id="ARBA00001936"/>
    </source>
</evidence>
<dbReference type="InterPro" id="IPR048254">
    <property type="entry name" value="CDP_ALCOHOL_P_TRANSF_CS"/>
</dbReference>
<evidence type="ECO:0000256" key="11">
    <source>
        <dbReference type="ARBA" id="ARBA00022989"/>
    </source>
</evidence>
<evidence type="ECO:0000256" key="9">
    <source>
        <dbReference type="ARBA" id="ARBA00022723"/>
    </source>
</evidence>
<dbReference type="InterPro" id="IPR014387">
    <property type="entry name" value="CDP_diag_ino_3_P_euk"/>
</dbReference>
<evidence type="ECO:0000256" key="7">
    <source>
        <dbReference type="ARBA" id="ARBA00022679"/>
    </source>
</evidence>
<comment type="similarity">
    <text evidence="4 18 19">Belongs to the CDP-alcohol phosphatidyltransferase class-I family.</text>
</comment>
<keyword evidence="22" id="KW-1185">Reference proteome</keyword>
<keyword evidence="6 18" id="KW-0444">Lipid biosynthesis</keyword>
<dbReference type="GO" id="GO:0016020">
    <property type="term" value="C:membrane"/>
    <property type="evidence" value="ECO:0007669"/>
    <property type="project" value="UniProtKB-SubCell"/>
</dbReference>
<keyword evidence="11 20" id="KW-1133">Transmembrane helix</keyword>
<dbReference type="PROSITE" id="PS00379">
    <property type="entry name" value="CDP_ALCOHOL_P_TRANSF"/>
    <property type="match status" value="1"/>
</dbReference>
<evidence type="ECO:0000256" key="3">
    <source>
        <dbReference type="ARBA" id="ARBA00004141"/>
    </source>
</evidence>
<evidence type="ECO:0000256" key="15">
    <source>
        <dbReference type="ARBA" id="ARBA00023211"/>
    </source>
</evidence>
<keyword evidence="10" id="KW-0460">Magnesium</keyword>
<evidence type="ECO:0000256" key="18">
    <source>
        <dbReference type="PIRNR" id="PIRNR000848"/>
    </source>
</evidence>
<evidence type="ECO:0000313" key="22">
    <source>
        <dbReference type="Proteomes" id="UP001519460"/>
    </source>
</evidence>
<gene>
    <name evidence="21" type="ORF">BaRGS_00026332</name>
</gene>
<dbReference type="GO" id="GO:0008654">
    <property type="term" value="P:phospholipid biosynthetic process"/>
    <property type="evidence" value="ECO:0007669"/>
    <property type="project" value="UniProtKB-KW"/>
</dbReference>
<evidence type="ECO:0000256" key="19">
    <source>
        <dbReference type="RuleBase" id="RU003750"/>
    </source>
</evidence>
<keyword evidence="14 18" id="KW-0594">Phospholipid biosynthesis</keyword>
<dbReference type="Gene3D" id="1.20.120.1760">
    <property type="match status" value="1"/>
</dbReference>
<feature type="transmembrane region" description="Helical" evidence="20">
    <location>
        <begin position="89"/>
        <end position="108"/>
    </location>
</feature>
<dbReference type="Proteomes" id="UP001519460">
    <property type="component" value="Unassembled WGS sequence"/>
</dbReference>
<organism evidence="21 22">
    <name type="scientific">Batillaria attramentaria</name>
    <dbReference type="NCBI Taxonomy" id="370345"/>
    <lineage>
        <taxon>Eukaryota</taxon>
        <taxon>Metazoa</taxon>
        <taxon>Spiralia</taxon>
        <taxon>Lophotrochozoa</taxon>
        <taxon>Mollusca</taxon>
        <taxon>Gastropoda</taxon>
        <taxon>Caenogastropoda</taxon>
        <taxon>Sorbeoconcha</taxon>
        <taxon>Cerithioidea</taxon>
        <taxon>Batillariidae</taxon>
        <taxon>Batillaria</taxon>
    </lineage>
</organism>
<evidence type="ECO:0000256" key="10">
    <source>
        <dbReference type="ARBA" id="ARBA00022842"/>
    </source>
</evidence>
<reference evidence="21 22" key="1">
    <citation type="journal article" date="2023" name="Sci. Data">
        <title>Genome assembly of the Korean intertidal mud-creeper Batillaria attramentaria.</title>
        <authorList>
            <person name="Patra A.K."/>
            <person name="Ho P.T."/>
            <person name="Jun S."/>
            <person name="Lee S.J."/>
            <person name="Kim Y."/>
            <person name="Won Y.J."/>
        </authorList>
    </citation>
    <scope>NUCLEOTIDE SEQUENCE [LARGE SCALE GENOMIC DNA]</scope>
    <source>
        <strain evidence="21">Wonlab-2016</strain>
    </source>
</reference>
<keyword evidence="7 18" id="KW-0808">Transferase</keyword>
<dbReference type="GO" id="GO:0003881">
    <property type="term" value="F:CDP-diacylglycerol-inositol 3-phosphatidyltransferase activity"/>
    <property type="evidence" value="ECO:0007669"/>
    <property type="project" value="UniProtKB-UniRule"/>
</dbReference>